<evidence type="ECO:0000259" key="3">
    <source>
        <dbReference type="PROSITE" id="PS51186"/>
    </source>
</evidence>
<dbReference type="RefSeq" id="WP_116961020.1">
    <property type="nucleotide sequence ID" value="NZ_QVLS01000019.1"/>
</dbReference>
<sequence length="173" mass="19064">MPAAPSWTIRSLLPDDLNDLLDLQAQCFGEDFLESAEVYARRLASDHQQSLGIACERTRALRAYAAAYWSDPGKVTPFDGDFLPPRAHQPVLYLHDVSVAPEWSGRGAAGALLGALFQRARARGVRQAALVSVQGSQAYWARHGFTRRAVTDPQQQRHLLSYGEDAAYMVAPL</sequence>
<keyword evidence="2" id="KW-0012">Acyltransferase</keyword>
<dbReference type="PROSITE" id="PS51186">
    <property type="entry name" value="GNAT"/>
    <property type="match status" value="1"/>
</dbReference>
<keyword evidence="1 4" id="KW-0808">Transferase</keyword>
<dbReference type="SUPFAM" id="SSF55729">
    <property type="entry name" value="Acyl-CoA N-acyltransferases (Nat)"/>
    <property type="match status" value="1"/>
</dbReference>
<dbReference type="InterPro" id="IPR000182">
    <property type="entry name" value="GNAT_dom"/>
</dbReference>
<feature type="domain" description="N-acetyltransferase" evidence="3">
    <location>
        <begin position="7"/>
        <end position="173"/>
    </location>
</feature>
<dbReference type="GO" id="GO:0016747">
    <property type="term" value="F:acyltransferase activity, transferring groups other than amino-acyl groups"/>
    <property type="evidence" value="ECO:0007669"/>
    <property type="project" value="InterPro"/>
</dbReference>
<gene>
    <name evidence="4" type="ORF">DY262_21025</name>
</gene>
<dbReference type="EMBL" id="QVLS01000019">
    <property type="protein sequence ID" value="RFP75583.1"/>
    <property type="molecule type" value="Genomic_DNA"/>
</dbReference>
<comment type="caution">
    <text evidence="4">The sequence shown here is derived from an EMBL/GenBank/DDBJ whole genome shotgun (WGS) entry which is preliminary data.</text>
</comment>
<dbReference type="InterPro" id="IPR016181">
    <property type="entry name" value="Acyl_CoA_acyltransferase"/>
</dbReference>
<dbReference type="Gene3D" id="3.40.630.30">
    <property type="match status" value="1"/>
</dbReference>
<evidence type="ECO:0000313" key="5">
    <source>
        <dbReference type="Proteomes" id="UP000261931"/>
    </source>
</evidence>
<proteinExistence type="predicted"/>
<keyword evidence="5" id="KW-1185">Reference proteome</keyword>
<dbReference type="Pfam" id="PF00583">
    <property type="entry name" value="Acetyltransf_1"/>
    <property type="match status" value="1"/>
</dbReference>
<dbReference type="PANTHER" id="PTHR43877">
    <property type="entry name" value="AMINOALKYLPHOSPHONATE N-ACETYLTRANSFERASE-RELATED-RELATED"/>
    <property type="match status" value="1"/>
</dbReference>
<dbReference type="Proteomes" id="UP000261931">
    <property type="component" value="Unassembled WGS sequence"/>
</dbReference>
<organism evidence="4 5">
    <name type="scientific">Hydrogenophaga borbori</name>
    <dbReference type="NCBI Taxonomy" id="2294117"/>
    <lineage>
        <taxon>Bacteria</taxon>
        <taxon>Pseudomonadati</taxon>
        <taxon>Pseudomonadota</taxon>
        <taxon>Betaproteobacteria</taxon>
        <taxon>Burkholderiales</taxon>
        <taxon>Comamonadaceae</taxon>
        <taxon>Hydrogenophaga</taxon>
    </lineage>
</organism>
<dbReference type="AlphaFoldDB" id="A0A372EE20"/>
<protein>
    <submittedName>
        <fullName evidence="4">GNAT family N-acetyltransferase</fullName>
    </submittedName>
</protein>
<evidence type="ECO:0000256" key="1">
    <source>
        <dbReference type="ARBA" id="ARBA00022679"/>
    </source>
</evidence>
<dbReference type="InterPro" id="IPR050832">
    <property type="entry name" value="Bact_Acetyltransf"/>
</dbReference>
<evidence type="ECO:0000313" key="4">
    <source>
        <dbReference type="EMBL" id="RFP75583.1"/>
    </source>
</evidence>
<reference evidence="4 5" key="1">
    <citation type="submission" date="2018-08" db="EMBL/GenBank/DDBJ databases">
        <title>Hydrogenophaga sp. LA-38 isolated from sludge.</title>
        <authorList>
            <person name="Im W.-T."/>
        </authorList>
    </citation>
    <scope>NUCLEOTIDE SEQUENCE [LARGE SCALE GENOMIC DNA]</scope>
    <source>
        <strain evidence="4 5">LA-38</strain>
    </source>
</reference>
<accession>A0A372EE20</accession>
<evidence type="ECO:0000256" key="2">
    <source>
        <dbReference type="ARBA" id="ARBA00023315"/>
    </source>
</evidence>
<name>A0A372EE20_9BURK</name>